<comment type="catalytic activity">
    <reaction evidence="1 5">
        <text>S-ubiquitinyl-[E2 ubiquitin-conjugating enzyme]-L-cysteine + [acceptor protein]-L-lysine = [E2 ubiquitin-conjugating enzyme]-L-cysteine + N(6)-ubiquitinyl-[acceptor protein]-L-lysine.</text>
        <dbReference type="EC" id="2.3.2.27"/>
    </reaction>
</comment>
<evidence type="ECO:0000259" key="6">
    <source>
        <dbReference type="PROSITE" id="PS51698"/>
    </source>
</evidence>
<dbReference type="AlphaFoldDB" id="A0A5N5GNU6"/>
<comment type="pathway">
    <text evidence="2 5">Protein modification; protein ubiquitination.</text>
</comment>
<evidence type="ECO:0000313" key="8">
    <source>
        <dbReference type="Proteomes" id="UP000327157"/>
    </source>
</evidence>
<evidence type="ECO:0000256" key="1">
    <source>
        <dbReference type="ARBA" id="ARBA00000900"/>
    </source>
</evidence>
<comment type="caution">
    <text evidence="7">The sequence shown here is derived from an EMBL/GenBank/DDBJ whole genome shotgun (WGS) entry which is preliminary data.</text>
</comment>
<comment type="function">
    <text evidence="5">Functions as an E3 ubiquitin ligase.</text>
</comment>
<proteinExistence type="predicted"/>
<accession>A0A5N5GNU6</accession>
<evidence type="ECO:0000256" key="2">
    <source>
        <dbReference type="ARBA" id="ARBA00004906"/>
    </source>
</evidence>
<keyword evidence="3 5" id="KW-0808">Transferase</keyword>
<reference evidence="8" key="2">
    <citation type="submission" date="2019-10" db="EMBL/GenBank/DDBJ databases">
        <title>A de novo genome assembly of a pear dwarfing rootstock.</title>
        <authorList>
            <person name="Wang F."/>
            <person name="Wang J."/>
            <person name="Li S."/>
            <person name="Zhang Y."/>
            <person name="Fang M."/>
            <person name="Ma L."/>
            <person name="Zhao Y."/>
            <person name="Jiang S."/>
        </authorList>
    </citation>
    <scope>NUCLEOTIDE SEQUENCE [LARGE SCALE GENOMIC DNA]</scope>
</reference>
<evidence type="ECO:0000256" key="5">
    <source>
        <dbReference type="RuleBase" id="RU369093"/>
    </source>
</evidence>
<dbReference type="InterPro" id="IPR045185">
    <property type="entry name" value="PUB22/23/24-like"/>
</dbReference>
<dbReference type="Pfam" id="PF25598">
    <property type="entry name" value="ARM_PUB"/>
    <property type="match status" value="1"/>
</dbReference>
<name>A0A5N5GNU6_9ROSA</name>
<dbReference type="PANTHER" id="PTHR22849:SF103">
    <property type="entry name" value="U-BOX DOMAIN-CONTAINING PROTEIN"/>
    <property type="match status" value="1"/>
</dbReference>
<dbReference type="InterPro" id="IPR058678">
    <property type="entry name" value="ARM_PUB"/>
</dbReference>
<keyword evidence="8" id="KW-1185">Reference proteome</keyword>
<dbReference type="Pfam" id="PF04564">
    <property type="entry name" value="U-box"/>
    <property type="match status" value="1"/>
</dbReference>
<dbReference type="InterPro" id="IPR011989">
    <property type="entry name" value="ARM-like"/>
</dbReference>
<dbReference type="Gene3D" id="1.25.10.10">
    <property type="entry name" value="Leucine-rich Repeat Variant"/>
    <property type="match status" value="1"/>
</dbReference>
<evidence type="ECO:0000313" key="7">
    <source>
        <dbReference type="EMBL" id="KAB2617276.1"/>
    </source>
</evidence>
<reference evidence="7 8" key="3">
    <citation type="submission" date="2019-11" db="EMBL/GenBank/DDBJ databases">
        <title>A de novo genome assembly of a pear dwarfing rootstock.</title>
        <authorList>
            <person name="Wang F."/>
            <person name="Wang J."/>
            <person name="Li S."/>
            <person name="Zhang Y."/>
            <person name="Fang M."/>
            <person name="Ma L."/>
            <person name="Zhao Y."/>
            <person name="Jiang S."/>
        </authorList>
    </citation>
    <scope>NUCLEOTIDE SEQUENCE [LARGE SCALE GENOMIC DNA]</scope>
    <source>
        <strain evidence="7">S2</strain>
        <tissue evidence="7">Leaf</tissue>
    </source>
</reference>
<evidence type="ECO:0000256" key="3">
    <source>
        <dbReference type="ARBA" id="ARBA00022679"/>
    </source>
</evidence>
<dbReference type="EMBL" id="SMOL01000401">
    <property type="protein sequence ID" value="KAB2617276.1"/>
    <property type="molecule type" value="Genomic_DNA"/>
</dbReference>
<dbReference type="PANTHER" id="PTHR22849">
    <property type="entry name" value="WDSAM1 PROTEIN"/>
    <property type="match status" value="1"/>
</dbReference>
<dbReference type="SUPFAM" id="SSF57850">
    <property type="entry name" value="RING/U-box"/>
    <property type="match status" value="1"/>
</dbReference>
<dbReference type="GO" id="GO:0061630">
    <property type="term" value="F:ubiquitin protein ligase activity"/>
    <property type="evidence" value="ECO:0007669"/>
    <property type="project" value="UniProtKB-UniRule"/>
</dbReference>
<dbReference type="InterPro" id="IPR003613">
    <property type="entry name" value="Ubox_domain"/>
</dbReference>
<dbReference type="PROSITE" id="PS51698">
    <property type="entry name" value="U_BOX"/>
    <property type="match status" value="1"/>
</dbReference>
<sequence length="410" mass="45691">MRIPHLFKCPISLDLFKDPVTLCTGQTYDRSSIEKWLSSGNLSCPVTMQKLHDPSMVPNHTLRHFINQWLEMDNQFDPHYLQTIDYLSSLKCGLKSRDEGTLESKVQVLKEIRAFSQLESPFRNNLLLQLGFLPLLLELVFGGGEAELKEKQKLHEECYYYIDFVEQALCCIITLLPLSELESLNMLREENNLASFQALFANSTTSIRMSLCRLIEAASTSPETKGLCSMLGKNNQLLHQILAQLLHQNLNSEEDGDAAIKAVSALSSLEENREFLVEQGVVNGLTSYMISTVEGHKRNLAPLAVATLEKLLGLESAREAVISNPNGIQSVVKMVFRVSDDHGGSDSAVGSLIILCNDSLLAREEAISGGVLTQLLLLLQSQCSGQTKTKARMLLKLLRIKWSQEANQLL</sequence>
<dbReference type="GO" id="GO:0016567">
    <property type="term" value="P:protein ubiquitination"/>
    <property type="evidence" value="ECO:0007669"/>
    <property type="project" value="UniProtKB-UniRule"/>
</dbReference>
<dbReference type="InterPro" id="IPR045210">
    <property type="entry name" value="RING-Ubox_PUB"/>
</dbReference>
<protein>
    <recommendedName>
        <fullName evidence="5 6">U-box domain-containing protein</fullName>
        <ecNumber evidence="5">2.3.2.27</ecNumber>
    </recommendedName>
    <alternativeName>
        <fullName evidence="5">RING-type E3 ubiquitin transferase PUB</fullName>
    </alternativeName>
</protein>
<dbReference type="InterPro" id="IPR016024">
    <property type="entry name" value="ARM-type_fold"/>
</dbReference>
<gene>
    <name evidence="7" type="ORF">D8674_013145</name>
</gene>
<dbReference type="Gene3D" id="3.30.40.10">
    <property type="entry name" value="Zinc/RING finger domain, C3HC4 (zinc finger)"/>
    <property type="match status" value="1"/>
</dbReference>
<evidence type="ECO:0000256" key="4">
    <source>
        <dbReference type="ARBA" id="ARBA00022786"/>
    </source>
</evidence>
<dbReference type="EC" id="2.3.2.27" evidence="5"/>
<dbReference type="SUPFAM" id="SSF48371">
    <property type="entry name" value="ARM repeat"/>
    <property type="match status" value="1"/>
</dbReference>
<organism evidence="7 8">
    <name type="scientific">Pyrus ussuriensis x Pyrus communis</name>
    <dbReference type="NCBI Taxonomy" id="2448454"/>
    <lineage>
        <taxon>Eukaryota</taxon>
        <taxon>Viridiplantae</taxon>
        <taxon>Streptophyta</taxon>
        <taxon>Embryophyta</taxon>
        <taxon>Tracheophyta</taxon>
        <taxon>Spermatophyta</taxon>
        <taxon>Magnoliopsida</taxon>
        <taxon>eudicotyledons</taxon>
        <taxon>Gunneridae</taxon>
        <taxon>Pentapetalae</taxon>
        <taxon>rosids</taxon>
        <taxon>fabids</taxon>
        <taxon>Rosales</taxon>
        <taxon>Rosaceae</taxon>
        <taxon>Amygdaloideae</taxon>
        <taxon>Maleae</taxon>
        <taxon>Pyrus</taxon>
    </lineage>
</organism>
<feature type="domain" description="U-box" evidence="6">
    <location>
        <begin position="2"/>
        <end position="76"/>
    </location>
</feature>
<keyword evidence="4 5" id="KW-0833">Ubl conjugation pathway</keyword>
<dbReference type="SMART" id="SM00504">
    <property type="entry name" value="Ubox"/>
    <property type="match status" value="1"/>
</dbReference>
<dbReference type="OrthoDB" id="10064100at2759"/>
<reference evidence="7 8" key="1">
    <citation type="submission" date="2019-09" db="EMBL/GenBank/DDBJ databases">
        <authorList>
            <person name="Ou C."/>
        </authorList>
    </citation>
    <scope>NUCLEOTIDE SEQUENCE [LARGE SCALE GENOMIC DNA]</scope>
    <source>
        <strain evidence="7">S2</strain>
        <tissue evidence="7">Leaf</tissue>
    </source>
</reference>
<dbReference type="Proteomes" id="UP000327157">
    <property type="component" value="Chromosome 15"/>
</dbReference>
<dbReference type="UniPathway" id="UPA00143"/>
<dbReference type="FunFam" id="3.30.40.10:FF:000442">
    <property type="entry name" value="RING-type E3 ubiquitin transferase"/>
    <property type="match status" value="1"/>
</dbReference>
<dbReference type="InterPro" id="IPR013083">
    <property type="entry name" value="Znf_RING/FYVE/PHD"/>
</dbReference>
<dbReference type="CDD" id="cd16664">
    <property type="entry name" value="RING-Ubox_PUB"/>
    <property type="match status" value="1"/>
</dbReference>